<comment type="caution">
    <text evidence="1">The sequence shown here is derived from an EMBL/GenBank/DDBJ whole genome shotgun (WGS) entry which is preliminary data.</text>
</comment>
<evidence type="ECO:0000313" key="2">
    <source>
        <dbReference type="Proteomes" id="UP001597389"/>
    </source>
</evidence>
<dbReference type="RefSeq" id="WP_377177491.1">
    <property type="nucleotide sequence ID" value="NZ_JBHUJB010000019.1"/>
</dbReference>
<accession>A0ABW4Z7S4</accession>
<dbReference type="Proteomes" id="UP001597389">
    <property type="component" value="Unassembled WGS sequence"/>
</dbReference>
<gene>
    <name evidence="1" type="ORF">ACFSW8_03835</name>
</gene>
<proteinExistence type="predicted"/>
<organism evidence="1 2">
    <name type="scientific">Rubritalea tangerina</name>
    <dbReference type="NCBI Taxonomy" id="430798"/>
    <lineage>
        <taxon>Bacteria</taxon>
        <taxon>Pseudomonadati</taxon>
        <taxon>Verrucomicrobiota</taxon>
        <taxon>Verrucomicrobiia</taxon>
        <taxon>Verrucomicrobiales</taxon>
        <taxon>Rubritaleaceae</taxon>
        <taxon>Rubritalea</taxon>
    </lineage>
</organism>
<dbReference type="EMBL" id="JBHUJB010000019">
    <property type="protein sequence ID" value="MFD2158025.1"/>
    <property type="molecule type" value="Genomic_DNA"/>
</dbReference>
<protein>
    <submittedName>
        <fullName evidence="1">Uncharacterized protein</fullName>
    </submittedName>
</protein>
<reference evidence="2" key="1">
    <citation type="journal article" date="2019" name="Int. J. Syst. Evol. Microbiol.">
        <title>The Global Catalogue of Microorganisms (GCM) 10K type strain sequencing project: providing services to taxonomists for standard genome sequencing and annotation.</title>
        <authorList>
            <consortium name="The Broad Institute Genomics Platform"/>
            <consortium name="The Broad Institute Genome Sequencing Center for Infectious Disease"/>
            <person name="Wu L."/>
            <person name="Ma J."/>
        </authorList>
    </citation>
    <scope>NUCLEOTIDE SEQUENCE [LARGE SCALE GENOMIC DNA]</scope>
    <source>
        <strain evidence="2">CCUG 57942</strain>
    </source>
</reference>
<name>A0ABW4Z7S4_9BACT</name>
<evidence type="ECO:0000313" key="1">
    <source>
        <dbReference type="EMBL" id="MFD2158025.1"/>
    </source>
</evidence>
<sequence>MQTTTSNRVYIPNDWVGSSKNLFSVYGISDKAPTHEEVTAYRQQQIDFAEQDAAPNR</sequence>
<keyword evidence="2" id="KW-1185">Reference proteome</keyword>